<dbReference type="Pfam" id="PF08205">
    <property type="entry name" value="C2-set_2"/>
    <property type="match status" value="1"/>
</dbReference>
<dbReference type="InterPro" id="IPR007110">
    <property type="entry name" value="Ig-like_dom"/>
</dbReference>
<protein>
    <submittedName>
        <fullName evidence="9">Ig-like domain-containing protein</fullName>
    </submittedName>
</protein>
<dbReference type="Pfam" id="PF13927">
    <property type="entry name" value="Ig_3"/>
    <property type="match status" value="1"/>
</dbReference>
<keyword evidence="2" id="KW-0472">Membrane</keyword>
<dbReference type="InterPro" id="IPR013783">
    <property type="entry name" value="Ig-like_fold"/>
</dbReference>
<dbReference type="AlphaFoldDB" id="A0A915DCM0"/>
<keyword evidence="3" id="KW-1015">Disulfide bond</keyword>
<dbReference type="InterPro" id="IPR051275">
    <property type="entry name" value="Cell_adhesion_signaling"/>
</dbReference>
<evidence type="ECO:0000313" key="8">
    <source>
        <dbReference type="Proteomes" id="UP000887574"/>
    </source>
</evidence>
<feature type="domain" description="Ig-like" evidence="7">
    <location>
        <begin position="445"/>
        <end position="552"/>
    </location>
</feature>
<evidence type="ECO:0000256" key="6">
    <source>
        <dbReference type="SAM" id="SignalP"/>
    </source>
</evidence>
<evidence type="ECO:0000259" key="7">
    <source>
        <dbReference type="PROSITE" id="PS50835"/>
    </source>
</evidence>
<dbReference type="GO" id="GO:0098609">
    <property type="term" value="P:cell-cell adhesion"/>
    <property type="evidence" value="ECO:0007669"/>
    <property type="project" value="TreeGrafter"/>
</dbReference>
<evidence type="ECO:0000256" key="3">
    <source>
        <dbReference type="ARBA" id="ARBA00023157"/>
    </source>
</evidence>
<dbReference type="PROSITE" id="PS50835">
    <property type="entry name" value="IG_LIKE"/>
    <property type="match status" value="4"/>
</dbReference>
<evidence type="ECO:0000313" key="9">
    <source>
        <dbReference type="WBParaSite" id="jg18460"/>
    </source>
</evidence>
<organism evidence="8 9">
    <name type="scientific">Ditylenchus dipsaci</name>
    <dbReference type="NCBI Taxonomy" id="166011"/>
    <lineage>
        <taxon>Eukaryota</taxon>
        <taxon>Metazoa</taxon>
        <taxon>Ecdysozoa</taxon>
        <taxon>Nematoda</taxon>
        <taxon>Chromadorea</taxon>
        <taxon>Rhabditida</taxon>
        <taxon>Tylenchina</taxon>
        <taxon>Tylenchomorpha</taxon>
        <taxon>Sphaerularioidea</taxon>
        <taxon>Anguinidae</taxon>
        <taxon>Anguininae</taxon>
        <taxon>Ditylenchus</taxon>
    </lineage>
</organism>
<dbReference type="GO" id="GO:0005886">
    <property type="term" value="C:plasma membrane"/>
    <property type="evidence" value="ECO:0007669"/>
    <property type="project" value="TreeGrafter"/>
</dbReference>
<dbReference type="GO" id="GO:0050839">
    <property type="term" value="F:cell adhesion molecule binding"/>
    <property type="evidence" value="ECO:0007669"/>
    <property type="project" value="TreeGrafter"/>
</dbReference>
<feature type="domain" description="Ig-like" evidence="7">
    <location>
        <begin position="341"/>
        <end position="436"/>
    </location>
</feature>
<keyword evidence="6" id="KW-0732">Signal</keyword>
<dbReference type="SMART" id="SM00409">
    <property type="entry name" value="IG"/>
    <property type="match status" value="5"/>
</dbReference>
<feature type="domain" description="Ig-like" evidence="7">
    <location>
        <begin position="22"/>
        <end position="116"/>
    </location>
</feature>
<keyword evidence="5" id="KW-0393">Immunoglobulin domain</keyword>
<dbReference type="SUPFAM" id="SSF48726">
    <property type="entry name" value="Immunoglobulin"/>
    <property type="match status" value="5"/>
</dbReference>
<proteinExistence type="predicted"/>
<reference evidence="9" key="1">
    <citation type="submission" date="2022-11" db="UniProtKB">
        <authorList>
            <consortium name="WormBaseParasite"/>
        </authorList>
    </citation>
    <scope>IDENTIFICATION</scope>
</reference>
<evidence type="ECO:0000256" key="5">
    <source>
        <dbReference type="ARBA" id="ARBA00023319"/>
    </source>
</evidence>
<feature type="chain" id="PRO_5036811434" evidence="6">
    <location>
        <begin position="27"/>
        <end position="631"/>
    </location>
</feature>
<dbReference type="WBParaSite" id="jg18460">
    <property type="protein sequence ID" value="jg18460"/>
    <property type="gene ID" value="jg18460"/>
</dbReference>
<dbReference type="Proteomes" id="UP000887574">
    <property type="component" value="Unplaced"/>
</dbReference>
<accession>A0A915DCM0</accession>
<evidence type="ECO:0000256" key="1">
    <source>
        <dbReference type="ARBA" id="ARBA00004479"/>
    </source>
</evidence>
<comment type="subcellular location">
    <subcellularLocation>
        <location evidence="1">Membrane</location>
        <topology evidence="1">Single-pass type I membrane protein</topology>
    </subcellularLocation>
</comment>
<dbReference type="Gene3D" id="2.60.40.10">
    <property type="entry name" value="Immunoglobulins"/>
    <property type="match status" value="6"/>
</dbReference>
<keyword evidence="4" id="KW-0325">Glycoprotein</keyword>
<dbReference type="InterPro" id="IPR013162">
    <property type="entry name" value="CD80_C2-set"/>
</dbReference>
<dbReference type="PANTHER" id="PTHR11640:SF136">
    <property type="entry name" value="NEPHRIN"/>
    <property type="match status" value="1"/>
</dbReference>
<evidence type="ECO:0000256" key="2">
    <source>
        <dbReference type="ARBA" id="ARBA00023136"/>
    </source>
</evidence>
<dbReference type="InterPro" id="IPR003599">
    <property type="entry name" value="Ig_sub"/>
</dbReference>
<sequence length="631" mass="70070">MRHSINITTLVYLVSFITLLLPYSTANFEFREKPQNQSILLGKQVVLKCSAPASNTKFDSQSQWRTNTGALLSFHDSGPLPGYGGRYSYVKESPEELHLQIDNISLADDGKFECQMLRPPNKFLRAAAFVNVLVPPSEVHFHHYKSGTTIEVNEDTPLNITCVGTRAKPEADVSLFLSGKKITDNVQKWAQRFENGTADSFTSISWKPSKSDHNKLLSCEANHRETSVNLRNSITLHVLYSSDRPKIDLINGGEKLKTGQNITLMCSAEGGNPPPRLLWSTPAGLINSTYQYDFTNQITRNAHSFVVTGSDNAVVYECSSSNRENVAALKKSITLHVDYPPSAVYLYGSTTVRKGESVVVSCQSGISSPTSVITWQVNGQATRLQAQFEKRQAQGFVTESNITIDSSTLLSGQNQITVECIANNNEGPPVSNQHIVRVLSPPSHPVIFEPEQNTALLEGASINLTCEAQGGHPLATLSWYRGLEKKSPKHNSHHKSKIRWKQLKEVYGSNLGDSSRSIVTIQLDRSMNQQQIRCEAENGATDQPLVAKKVLSVMFPPSHMKIHTVENGNYQQMTADSPARLSCHVPSSNPPAEVTWEFESRRPMELWQNLASIPRKAIDQLENTRALKWKT</sequence>
<evidence type="ECO:0000256" key="4">
    <source>
        <dbReference type="ARBA" id="ARBA00023180"/>
    </source>
</evidence>
<feature type="signal peptide" evidence="6">
    <location>
        <begin position="1"/>
        <end position="26"/>
    </location>
</feature>
<name>A0A915DCM0_9BILA</name>
<dbReference type="PANTHER" id="PTHR11640">
    <property type="entry name" value="NEPHRIN"/>
    <property type="match status" value="1"/>
</dbReference>
<dbReference type="GO" id="GO:0005911">
    <property type="term" value="C:cell-cell junction"/>
    <property type="evidence" value="ECO:0007669"/>
    <property type="project" value="TreeGrafter"/>
</dbReference>
<keyword evidence="8" id="KW-1185">Reference proteome</keyword>
<dbReference type="InterPro" id="IPR036179">
    <property type="entry name" value="Ig-like_dom_sf"/>
</dbReference>
<feature type="domain" description="Ig-like" evidence="7">
    <location>
        <begin position="245"/>
        <end position="334"/>
    </location>
</feature>